<sequence length="113" mass="12539">MYVFSPLPCYSASAHSTPPDSVQPLHSRPLHPLLTNNKHCSCLLFCPSGWPHTASLGGHSQQPQRNPAHPLKLPRCRGPRLIRMDGSSHCCSRRPDGECHRPPGRRSQGRCCK</sequence>
<organism evidence="2 3">
    <name type="scientific">Cutaneotrichosporon oleaginosum</name>
    <dbReference type="NCBI Taxonomy" id="879819"/>
    <lineage>
        <taxon>Eukaryota</taxon>
        <taxon>Fungi</taxon>
        <taxon>Dikarya</taxon>
        <taxon>Basidiomycota</taxon>
        <taxon>Agaricomycotina</taxon>
        <taxon>Tremellomycetes</taxon>
        <taxon>Trichosporonales</taxon>
        <taxon>Trichosporonaceae</taxon>
        <taxon>Cutaneotrichosporon</taxon>
    </lineage>
</organism>
<evidence type="ECO:0000256" key="1">
    <source>
        <dbReference type="SAM" id="MobiDB-lite"/>
    </source>
</evidence>
<evidence type="ECO:0000313" key="2">
    <source>
        <dbReference type="EMBL" id="KLT42195.1"/>
    </source>
</evidence>
<feature type="compositionally biased region" description="Basic residues" evidence="1">
    <location>
        <begin position="102"/>
        <end position="113"/>
    </location>
</feature>
<proteinExistence type="predicted"/>
<keyword evidence="3" id="KW-1185">Reference proteome</keyword>
<feature type="region of interest" description="Disordered" evidence="1">
    <location>
        <begin position="55"/>
        <end position="76"/>
    </location>
</feature>
<accession>A0A0J0XM55</accession>
<name>A0A0J0XM55_9TREE</name>
<evidence type="ECO:0000313" key="3">
    <source>
        <dbReference type="Proteomes" id="UP000053611"/>
    </source>
</evidence>
<protein>
    <submittedName>
        <fullName evidence="2">Uncharacterized protein</fullName>
    </submittedName>
</protein>
<dbReference type="EMBL" id="KQ087208">
    <property type="protein sequence ID" value="KLT42195.1"/>
    <property type="molecule type" value="Genomic_DNA"/>
</dbReference>
<reference evidence="2 3" key="1">
    <citation type="submission" date="2015-03" db="EMBL/GenBank/DDBJ databases">
        <title>Genomics and transcriptomics of the oil-accumulating basidiomycete yeast T. oleaginosus allow insights into substrate utilization and the diverse evolutionary trajectories of mating systems in fungi.</title>
        <authorList>
            <consortium name="DOE Joint Genome Institute"/>
            <person name="Kourist R."/>
            <person name="Kracht O."/>
            <person name="Bracharz F."/>
            <person name="Lipzen A."/>
            <person name="Nolan M."/>
            <person name="Ohm R."/>
            <person name="Grigoriev I."/>
            <person name="Sun S."/>
            <person name="Heitman J."/>
            <person name="Bruck T."/>
            <person name="Nowrousian M."/>
        </authorList>
    </citation>
    <scope>NUCLEOTIDE SEQUENCE [LARGE SCALE GENOMIC DNA]</scope>
    <source>
        <strain evidence="2 3">IBC0246</strain>
    </source>
</reference>
<dbReference type="AlphaFoldDB" id="A0A0J0XM55"/>
<dbReference type="Proteomes" id="UP000053611">
    <property type="component" value="Unassembled WGS sequence"/>
</dbReference>
<dbReference type="RefSeq" id="XP_018278686.1">
    <property type="nucleotide sequence ID" value="XM_018427558.1"/>
</dbReference>
<gene>
    <name evidence="2" type="ORF">CC85DRAFT_97535</name>
</gene>
<feature type="region of interest" description="Disordered" evidence="1">
    <location>
        <begin position="88"/>
        <end position="113"/>
    </location>
</feature>
<dbReference type="GeneID" id="28988161"/>